<accession>A0A0U5EYH6</accession>
<dbReference type="SUPFAM" id="SSF88946">
    <property type="entry name" value="Sigma2 domain of RNA polymerase sigma factors"/>
    <property type="match status" value="1"/>
</dbReference>
<dbReference type="PANTHER" id="PTHR43133:SF25">
    <property type="entry name" value="RNA POLYMERASE SIGMA FACTOR RFAY-RELATED"/>
    <property type="match status" value="1"/>
</dbReference>
<dbReference type="InterPro" id="IPR013249">
    <property type="entry name" value="RNA_pol_sigma70_r4_t2"/>
</dbReference>
<dbReference type="PATRIC" id="fig|446692.3.peg.3810"/>
<organism evidence="7 8">
    <name type="scientific">Acetobacter senegalensis</name>
    <dbReference type="NCBI Taxonomy" id="446692"/>
    <lineage>
        <taxon>Bacteria</taxon>
        <taxon>Pseudomonadati</taxon>
        <taxon>Pseudomonadota</taxon>
        <taxon>Alphaproteobacteria</taxon>
        <taxon>Acetobacterales</taxon>
        <taxon>Acetobacteraceae</taxon>
        <taxon>Acetobacter</taxon>
    </lineage>
</organism>
<evidence type="ECO:0000256" key="3">
    <source>
        <dbReference type="ARBA" id="ARBA00023082"/>
    </source>
</evidence>
<dbReference type="InterPro" id="IPR036388">
    <property type="entry name" value="WH-like_DNA-bd_sf"/>
</dbReference>
<dbReference type="EMBL" id="LN606600">
    <property type="protein sequence ID" value="CEF42810.1"/>
    <property type="molecule type" value="Genomic_DNA"/>
</dbReference>
<dbReference type="InterPro" id="IPR013325">
    <property type="entry name" value="RNA_pol_sigma_r2"/>
</dbReference>
<keyword evidence="8" id="KW-1185">Reference proteome</keyword>
<keyword evidence="4" id="KW-0804">Transcription</keyword>
<name>A0A0U5EYH6_9PROT</name>
<sequence length="196" mass="22350">MTIDTQDRNDDMTDRLQEGVSVLTRDKLEHRSATASFSRTDLLKQVPALRAFARLLARDATLADDLVQETILRALAKAGQFTQGTNLKAWTFSILRNLFLEQARRKQKEREVLDHYASDAQTQPANRQNGPDRETIRDLDYYLWQLSPLLREALILIGAQEMTYEEAACICEVSVGTMKTRVSRARAELQALTQDH</sequence>
<evidence type="ECO:0000256" key="4">
    <source>
        <dbReference type="ARBA" id="ARBA00023163"/>
    </source>
</evidence>
<keyword evidence="3" id="KW-0731">Sigma factor</keyword>
<evidence type="ECO:0000259" key="5">
    <source>
        <dbReference type="Pfam" id="PF04542"/>
    </source>
</evidence>
<dbReference type="SUPFAM" id="SSF88659">
    <property type="entry name" value="Sigma3 and sigma4 domains of RNA polymerase sigma factors"/>
    <property type="match status" value="1"/>
</dbReference>
<feature type="domain" description="RNA polymerase sigma factor 70 region 4 type 2" evidence="6">
    <location>
        <begin position="140"/>
        <end position="189"/>
    </location>
</feature>
<evidence type="ECO:0000313" key="8">
    <source>
        <dbReference type="Proteomes" id="UP000056109"/>
    </source>
</evidence>
<dbReference type="PANTHER" id="PTHR43133">
    <property type="entry name" value="RNA POLYMERASE ECF-TYPE SIGMA FACTO"/>
    <property type="match status" value="1"/>
</dbReference>
<dbReference type="KEGG" id="asz:ASN_3585"/>
<dbReference type="Gene3D" id="1.10.10.10">
    <property type="entry name" value="Winged helix-like DNA-binding domain superfamily/Winged helix DNA-binding domain"/>
    <property type="match status" value="1"/>
</dbReference>
<dbReference type="GO" id="GO:0003677">
    <property type="term" value="F:DNA binding"/>
    <property type="evidence" value="ECO:0007669"/>
    <property type="project" value="InterPro"/>
</dbReference>
<dbReference type="Pfam" id="PF04542">
    <property type="entry name" value="Sigma70_r2"/>
    <property type="match status" value="1"/>
</dbReference>
<evidence type="ECO:0000256" key="2">
    <source>
        <dbReference type="ARBA" id="ARBA00023015"/>
    </source>
</evidence>
<dbReference type="Proteomes" id="UP000056109">
    <property type="component" value="Chromosome I"/>
</dbReference>
<dbReference type="GO" id="GO:0006352">
    <property type="term" value="P:DNA-templated transcription initiation"/>
    <property type="evidence" value="ECO:0007669"/>
    <property type="project" value="InterPro"/>
</dbReference>
<dbReference type="InterPro" id="IPR039425">
    <property type="entry name" value="RNA_pol_sigma-70-like"/>
</dbReference>
<evidence type="ECO:0000313" key="7">
    <source>
        <dbReference type="EMBL" id="CEF42810.1"/>
    </source>
</evidence>
<evidence type="ECO:0000256" key="1">
    <source>
        <dbReference type="ARBA" id="ARBA00010641"/>
    </source>
</evidence>
<gene>
    <name evidence="7" type="primary">rpoE</name>
    <name evidence="7" type="ORF">ASN_3585</name>
</gene>
<dbReference type="Gene3D" id="1.10.1740.10">
    <property type="match status" value="1"/>
</dbReference>
<protein>
    <submittedName>
        <fullName evidence="7">RNA polymerase sigma factor</fullName>
    </submittedName>
</protein>
<feature type="domain" description="RNA polymerase sigma-70 region 2" evidence="5">
    <location>
        <begin position="46"/>
        <end position="108"/>
    </location>
</feature>
<comment type="similarity">
    <text evidence="1">Belongs to the sigma-70 factor family. ECF subfamily.</text>
</comment>
<dbReference type="AlphaFoldDB" id="A0A0U5EYH6"/>
<proteinExistence type="inferred from homology"/>
<dbReference type="InterPro" id="IPR013324">
    <property type="entry name" value="RNA_pol_sigma_r3/r4-like"/>
</dbReference>
<dbReference type="InterPro" id="IPR007627">
    <property type="entry name" value="RNA_pol_sigma70_r2"/>
</dbReference>
<dbReference type="InterPro" id="IPR014284">
    <property type="entry name" value="RNA_pol_sigma-70_dom"/>
</dbReference>
<evidence type="ECO:0000259" key="6">
    <source>
        <dbReference type="Pfam" id="PF08281"/>
    </source>
</evidence>
<dbReference type="NCBIfam" id="TIGR02937">
    <property type="entry name" value="sigma70-ECF"/>
    <property type="match status" value="1"/>
</dbReference>
<dbReference type="Pfam" id="PF08281">
    <property type="entry name" value="Sigma70_r4_2"/>
    <property type="match status" value="1"/>
</dbReference>
<dbReference type="GO" id="GO:0016987">
    <property type="term" value="F:sigma factor activity"/>
    <property type="evidence" value="ECO:0007669"/>
    <property type="project" value="UniProtKB-KW"/>
</dbReference>
<keyword evidence="2" id="KW-0805">Transcription regulation</keyword>
<reference evidence="8" key="1">
    <citation type="submission" date="2014-09" db="EMBL/GenBank/DDBJ databases">
        <authorList>
            <person name="Illeghems K.G."/>
        </authorList>
    </citation>
    <scope>NUCLEOTIDE SEQUENCE [LARGE SCALE GENOMIC DNA]</scope>
    <source>
        <strain evidence="8">108B</strain>
    </source>
</reference>